<dbReference type="GO" id="GO:0008924">
    <property type="term" value="F:L-malate dehydrogenase (quinone) activity"/>
    <property type="evidence" value="ECO:0007669"/>
    <property type="project" value="UniProtKB-UniRule"/>
</dbReference>
<dbReference type="NCBIfam" id="NF009875">
    <property type="entry name" value="PRK13339.1"/>
    <property type="match status" value="1"/>
</dbReference>
<name>A0A939QCX4_9MICO</name>
<keyword evidence="10" id="KW-1185">Reference proteome</keyword>
<dbReference type="NCBIfam" id="TIGR01320">
    <property type="entry name" value="mal_quin_oxido"/>
    <property type="match status" value="1"/>
</dbReference>
<evidence type="ECO:0000313" key="10">
    <source>
        <dbReference type="Proteomes" id="UP000668403"/>
    </source>
</evidence>
<dbReference type="AlphaFoldDB" id="A0A939QCX4"/>
<gene>
    <name evidence="8" type="primary">mqo</name>
    <name evidence="9" type="ORF">J4H85_05745</name>
</gene>
<keyword evidence="7 8" id="KW-0560">Oxidoreductase</keyword>
<keyword evidence="4 8" id="KW-0816">Tricarboxylic acid cycle</keyword>
<reference evidence="9" key="1">
    <citation type="submission" date="2021-03" db="EMBL/GenBank/DDBJ databases">
        <title>Leucobacter chromiisoli sp. nov., isolated from chromium-containing soil of chemical plant.</title>
        <authorList>
            <person name="Xu Z."/>
        </authorList>
    </citation>
    <scope>NUCLEOTIDE SEQUENCE</scope>
    <source>
        <strain evidence="9">K 70/01</strain>
    </source>
</reference>
<evidence type="ECO:0000256" key="4">
    <source>
        <dbReference type="ARBA" id="ARBA00022532"/>
    </source>
</evidence>
<dbReference type="SUPFAM" id="SSF51905">
    <property type="entry name" value="FAD/NAD(P)-binding domain"/>
    <property type="match status" value="1"/>
</dbReference>
<accession>A0A939QCX4</accession>
<dbReference type="NCBIfam" id="NF003611">
    <property type="entry name" value="PRK05257.3-2"/>
    <property type="match status" value="1"/>
</dbReference>
<dbReference type="NCBIfam" id="NF003606">
    <property type="entry name" value="PRK05257.2-1"/>
    <property type="match status" value="1"/>
</dbReference>
<organism evidence="9 10">
    <name type="scientific">Leucobacter tardus</name>
    <dbReference type="NCBI Taxonomy" id="501483"/>
    <lineage>
        <taxon>Bacteria</taxon>
        <taxon>Bacillati</taxon>
        <taxon>Actinomycetota</taxon>
        <taxon>Actinomycetes</taxon>
        <taxon>Micrococcales</taxon>
        <taxon>Microbacteriaceae</taxon>
        <taxon>Leucobacter</taxon>
    </lineage>
</organism>
<dbReference type="EC" id="1.1.5.4" evidence="8"/>
<evidence type="ECO:0000256" key="3">
    <source>
        <dbReference type="ARBA" id="ARBA00005012"/>
    </source>
</evidence>
<comment type="cofactor">
    <cofactor evidence="2 8">
        <name>FAD</name>
        <dbReference type="ChEBI" id="CHEBI:57692"/>
    </cofactor>
</comment>
<evidence type="ECO:0000256" key="5">
    <source>
        <dbReference type="ARBA" id="ARBA00022630"/>
    </source>
</evidence>
<dbReference type="PANTHER" id="PTHR43104:SF2">
    <property type="entry name" value="L-2-HYDROXYGLUTARATE DEHYDROGENASE, MITOCHONDRIAL"/>
    <property type="match status" value="1"/>
</dbReference>
<dbReference type="NCBIfam" id="NF003609">
    <property type="entry name" value="PRK05257.2-5"/>
    <property type="match status" value="1"/>
</dbReference>
<dbReference type="InterPro" id="IPR006231">
    <property type="entry name" value="MQO"/>
</dbReference>
<evidence type="ECO:0000256" key="2">
    <source>
        <dbReference type="ARBA" id="ARBA00001974"/>
    </source>
</evidence>
<evidence type="ECO:0000256" key="1">
    <source>
        <dbReference type="ARBA" id="ARBA00001139"/>
    </source>
</evidence>
<dbReference type="EMBL" id="JAGFBF010000004">
    <property type="protein sequence ID" value="MBO2989497.1"/>
    <property type="molecule type" value="Genomic_DNA"/>
</dbReference>
<dbReference type="InterPro" id="IPR036188">
    <property type="entry name" value="FAD/NAD-bd_sf"/>
</dbReference>
<protein>
    <recommendedName>
        <fullName evidence="8">Probable malate:quinone oxidoreductase</fullName>
        <ecNumber evidence="8">1.1.5.4</ecNumber>
    </recommendedName>
    <alternativeName>
        <fullName evidence="8">MQO</fullName>
    </alternativeName>
    <alternativeName>
        <fullName evidence="8">Malate dehydrogenase [quinone]</fullName>
    </alternativeName>
</protein>
<dbReference type="Gene3D" id="3.50.50.60">
    <property type="entry name" value="FAD/NAD(P)-binding domain"/>
    <property type="match status" value="1"/>
</dbReference>
<dbReference type="GO" id="GO:0006099">
    <property type="term" value="P:tricarboxylic acid cycle"/>
    <property type="evidence" value="ECO:0007669"/>
    <property type="project" value="UniProtKB-UniRule"/>
</dbReference>
<proteinExistence type="inferred from homology"/>
<keyword evidence="5 8" id="KW-0285">Flavoprotein</keyword>
<dbReference type="NCBIfam" id="NF003605">
    <property type="entry name" value="PRK05257.1-4"/>
    <property type="match status" value="1"/>
</dbReference>
<dbReference type="PANTHER" id="PTHR43104">
    <property type="entry name" value="L-2-HYDROXYGLUTARATE DEHYDROGENASE, MITOCHONDRIAL"/>
    <property type="match status" value="1"/>
</dbReference>
<keyword evidence="6 8" id="KW-0274">FAD</keyword>
<comment type="similarity">
    <text evidence="8">Belongs to the MQO family.</text>
</comment>
<sequence>MSNNTVDVVLIGSGVMSATLGTLIKQVQPDWSVTILESRSAVATESSNGWNNAGTGHAALCELNYMPEAIDGTLNVDKAVSINEQFQLSRQWWSSLVREGVLNDPSSFINATPHMTFVRGEENIAYLRRRWELLRDEPLFSDLEFSEDPEQIAQWAPLLIDRRAKDERFAATRSESGTDVDFGSLSVQLIDHLKAQGVDVEMSTEVRRLRRLPDGTWDVLARNRNGYGRTRINARFVFVGAGGGALSLLQSSKIPEIKGFGGFPISGKFLRCDNPEIVRQHQAKVYGKASVGAPPMSVPHLDTRVVDGQESLLFGPYAGFSPNFLKKGSWWDLPGSIRLHNLGPMLKVGLTEFSLEKYLLKELMASREKQMETLREYMPAARAEDWSMISAGQRVQVMKKDPEKGGVLQFGTELVTGADGSIAGLLGASPGASTAVHAMLDIMQRCFPEKFEHEWREKIVERVPSYGSGLNHDRDVAAASLAETAEVLGLSRQAVEA</sequence>
<evidence type="ECO:0000313" key="9">
    <source>
        <dbReference type="EMBL" id="MBO2989497.1"/>
    </source>
</evidence>
<dbReference type="Pfam" id="PF06039">
    <property type="entry name" value="Mqo"/>
    <property type="match status" value="1"/>
</dbReference>
<dbReference type="NCBIfam" id="NF003610">
    <property type="entry name" value="PRK05257.3-1"/>
    <property type="match status" value="1"/>
</dbReference>
<dbReference type="Gene3D" id="3.30.9.10">
    <property type="entry name" value="D-Amino Acid Oxidase, subunit A, domain 2"/>
    <property type="match status" value="1"/>
</dbReference>
<dbReference type="GO" id="GO:0047545">
    <property type="term" value="F:(S)-2-hydroxyglutarate dehydrogenase activity"/>
    <property type="evidence" value="ECO:0007669"/>
    <property type="project" value="TreeGrafter"/>
</dbReference>
<dbReference type="NCBIfam" id="NF003603">
    <property type="entry name" value="PRK05257.1-1"/>
    <property type="match status" value="1"/>
</dbReference>
<dbReference type="HAMAP" id="MF_00212">
    <property type="entry name" value="MQO"/>
    <property type="match status" value="1"/>
</dbReference>
<comment type="caution">
    <text evidence="9">The sequence shown here is derived from an EMBL/GenBank/DDBJ whole genome shotgun (WGS) entry which is preliminary data.</text>
</comment>
<dbReference type="Proteomes" id="UP000668403">
    <property type="component" value="Unassembled WGS sequence"/>
</dbReference>
<evidence type="ECO:0000256" key="8">
    <source>
        <dbReference type="HAMAP-Rule" id="MF_00212"/>
    </source>
</evidence>
<comment type="pathway">
    <text evidence="3 8">Carbohydrate metabolism; tricarboxylic acid cycle; oxaloacetate from (S)-malate (quinone route): step 1/1.</text>
</comment>
<evidence type="ECO:0000256" key="6">
    <source>
        <dbReference type="ARBA" id="ARBA00022827"/>
    </source>
</evidence>
<comment type="catalytic activity">
    <reaction evidence="1 8">
        <text>(S)-malate + a quinone = a quinol + oxaloacetate</text>
        <dbReference type="Rhea" id="RHEA:46012"/>
        <dbReference type="ChEBI" id="CHEBI:15589"/>
        <dbReference type="ChEBI" id="CHEBI:16452"/>
        <dbReference type="ChEBI" id="CHEBI:24646"/>
        <dbReference type="ChEBI" id="CHEBI:132124"/>
        <dbReference type="EC" id="1.1.5.4"/>
    </reaction>
</comment>
<evidence type="ECO:0000256" key="7">
    <source>
        <dbReference type="ARBA" id="ARBA00023002"/>
    </source>
</evidence>